<protein>
    <submittedName>
        <fullName evidence="1">Uncharacterized protein</fullName>
    </submittedName>
</protein>
<name>A0A133MK96_CLOPF</name>
<proteinExistence type="predicted"/>
<dbReference type="Gene3D" id="1.10.3290.10">
    <property type="entry name" value="Fido-like domain"/>
    <property type="match status" value="1"/>
</dbReference>
<sequence>MKYDYNRFLDVLIKTKGLNNTLNKILKYDFIYNSNKIDGSNFTIETLQLLAEKKIVSGTHYL</sequence>
<dbReference type="InterPro" id="IPR036597">
    <property type="entry name" value="Fido-like_dom_sf"/>
</dbReference>
<dbReference type="AlphaFoldDB" id="A0A133MK96"/>
<organism evidence="1 2">
    <name type="scientific">Clostridium perfringens</name>
    <dbReference type="NCBI Taxonomy" id="1502"/>
    <lineage>
        <taxon>Bacteria</taxon>
        <taxon>Bacillati</taxon>
        <taxon>Bacillota</taxon>
        <taxon>Clostridia</taxon>
        <taxon>Eubacteriales</taxon>
        <taxon>Clostridiaceae</taxon>
        <taxon>Clostridium</taxon>
    </lineage>
</organism>
<reference evidence="1 2" key="1">
    <citation type="submission" date="2016-01" db="EMBL/GenBank/DDBJ databases">
        <authorList>
            <person name="Oliw E.H."/>
        </authorList>
    </citation>
    <scope>NUCLEOTIDE SEQUENCE [LARGE SCALE GENOMIC DNA]</scope>
    <source>
        <strain evidence="1 2">MJR7757A</strain>
    </source>
</reference>
<gene>
    <name evidence="1" type="ORF">HMPREF3222_03197</name>
</gene>
<evidence type="ECO:0000313" key="2">
    <source>
        <dbReference type="Proteomes" id="UP000070646"/>
    </source>
</evidence>
<comment type="caution">
    <text evidence="1">The sequence shown here is derived from an EMBL/GenBank/DDBJ whole genome shotgun (WGS) entry which is preliminary data.</text>
</comment>
<dbReference type="Proteomes" id="UP000070646">
    <property type="component" value="Unassembled WGS sequence"/>
</dbReference>
<feature type="non-terminal residue" evidence="1">
    <location>
        <position position="62"/>
    </location>
</feature>
<evidence type="ECO:0000313" key="1">
    <source>
        <dbReference type="EMBL" id="KXA04486.1"/>
    </source>
</evidence>
<accession>A0A133MK96</accession>
<dbReference type="EMBL" id="LRPU01000229">
    <property type="protein sequence ID" value="KXA04486.1"/>
    <property type="molecule type" value="Genomic_DNA"/>
</dbReference>